<gene>
    <name evidence="1" type="ORF">BDP55DRAFT_630456</name>
</gene>
<dbReference type="AlphaFoldDB" id="A0AAJ0EXM9"/>
<dbReference type="GeneID" id="85456676"/>
<dbReference type="Proteomes" id="UP001224890">
    <property type="component" value="Unassembled WGS sequence"/>
</dbReference>
<sequence length="168" mass="18660">MRMRTSHIISAMIPDDCGSDENSKRRMWCSSALTGMGLASKQSLPSKMLIVFASGKGSEFEGFQQPVIGPKPMVSQLVADSAPVLPWPTGNIWPLARLHPAAFFYPSRFEFLSFCGHHIVSERFSFGRQINEPPGIDLVARMLSTALLVDTHMRAMDQAAWCKEMSQI</sequence>
<evidence type="ECO:0000313" key="2">
    <source>
        <dbReference type="Proteomes" id="UP001224890"/>
    </source>
</evidence>
<protein>
    <submittedName>
        <fullName evidence="1">Uncharacterized protein</fullName>
    </submittedName>
</protein>
<proteinExistence type="predicted"/>
<name>A0AAJ0EXM9_9PEZI</name>
<reference evidence="1" key="1">
    <citation type="submission" date="2021-06" db="EMBL/GenBank/DDBJ databases">
        <title>Comparative genomics, transcriptomics and evolutionary studies reveal genomic signatures of adaptation to plant cell wall in hemibiotrophic fungi.</title>
        <authorList>
            <consortium name="DOE Joint Genome Institute"/>
            <person name="Baroncelli R."/>
            <person name="Diaz J.F."/>
            <person name="Benocci T."/>
            <person name="Peng M."/>
            <person name="Battaglia E."/>
            <person name="Haridas S."/>
            <person name="Andreopoulos W."/>
            <person name="Labutti K."/>
            <person name="Pangilinan J."/>
            <person name="Floch G.L."/>
            <person name="Makela M.R."/>
            <person name="Henrissat B."/>
            <person name="Grigoriev I.V."/>
            <person name="Crouch J.A."/>
            <person name="De Vries R.P."/>
            <person name="Sukno S.A."/>
            <person name="Thon M.R."/>
        </authorList>
    </citation>
    <scope>NUCLEOTIDE SEQUENCE</scope>
    <source>
        <strain evidence="1">CBS 193.32</strain>
    </source>
</reference>
<organism evidence="1 2">
    <name type="scientific">Colletotrichum godetiae</name>
    <dbReference type="NCBI Taxonomy" id="1209918"/>
    <lineage>
        <taxon>Eukaryota</taxon>
        <taxon>Fungi</taxon>
        <taxon>Dikarya</taxon>
        <taxon>Ascomycota</taxon>
        <taxon>Pezizomycotina</taxon>
        <taxon>Sordariomycetes</taxon>
        <taxon>Hypocreomycetidae</taxon>
        <taxon>Glomerellales</taxon>
        <taxon>Glomerellaceae</taxon>
        <taxon>Colletotrichum</taxon>
        <taxon>Colletotrichum acutatum species complex</taxon>
    </lineage>
</organism>
<dbReference type="EMBL" id="JAHMHR010000014">
    <property type="protein sequence ID" value="KAK1687821.1"/>
    <property type="molecule type" value="Genomic_DNA"/>
</dbReference>
<evidence type="ECO:0000313" key="1">
    <source>
        <dbReference type="EMBL" id="KAK1687821.1"/>
    </source>
</evidence>
<comment type="caution">
    <text evidence="1">The sequence shown here is derived from an EMBL/GenBank/DDBJ whole genome shotgun (WGS) entry which is preliminary data.</text>
</comment>
<keyword evidence="2" id="KW-1185">Reference proteome</keyword>
<dbReference type="RefSeq" id="XP_060431516.1">
    <property type="nucleotide sequence ID" value="XM_060572150.1"/>
</dbReference>
<accession>A0AAJ0EXM9</accession>